<dbReference type="InterPro" id="IPR050954">
    <property type="entry name" value="ET_IronSulfur_Cluster-Binding"/>
</dbReference>
<dbReference type="EMBL" id="QWKH01000088">
    <property type="protein sequence ID" value="NBI35221.1"/>
    <property type="molecule type" value="Genomic_DNA"/>
</dbReference>
<dbReference type="PANTHER" id="PTHR43177">
    <property type="entry name" value="PROTEIN NRFC"/>
    <property type="match status" value="1"/>
</dbReference>
<gene>
    <name evidence="6" type="ORF">D1639_09330</name>
</gene>
<keyword evidence="1" id="KW-0004">4Fe-4S</keyword>
<accession>A0A7C9JEE4</accession>
<dbReference type="GO" id="GO:0051539">
    <property type="term" value="F:4 iron, 4 sulfur cluster binding"/>
    <property type="evidence" value="ECO:0007669"/>
    <property type="project" value="UniProtKB-KW"/>
</dbReference>
<feature type="domain" description="4Fe-4S ferredoxin-type" evidence="5">
    <location>
        <begin position="88"/>
        <end position="117"/>
    </location>
</feature>
<dbReference type="InterPro" id="IPR017900">
    <property type="entry name" value="4Fe4S_Fe_S_CS"/>
</dbReference>
<dbReference type="SUPFAM" id="SSF54862">
    <property type="entry name" value="4Fe-4S ferredoxins"/>
    <property type="match status" value="1"/>
</dbReference>
<dbReference type="PANTHER" id="PTHR43177:SF3">
    <property type="entry name" value="PROTEIN NRFC HOMOLOG"/>
    <property type="match status" value="1"/>
</dbReference>
<dbReference type="AlphaFoldDB" id="A0A7C9JEE4"/>
<dbReference type="PROSITE" id="PS00198">
    <property type="entry name" value="4FE4S_FER_1"/>
    <property type="match status" value="1"/>
</dbReference>
<dbReference type="Gene3D" id="3.30.70.20">
    <property type="match status" value="2"/>
</dbReference>
<evidence type="ECO:0000256" key="3">
    <source>
        <dbReference type="ARBA" id="ARBA00023004"/>
    </source>
</evidence>
<keyword evidence="4" id="KW-0411">Iron-sulfur</keyword>
<dbReference type="CDD" id="cd10551">
    <property type="entry name" value="PsrB"/>
    <property type="match status" value="1"/>
</dbReference>
<dbReference type="PROSITE" id="PS51379">
    <property type="entry name" value="4FE4S_FER_2"/>
    <property type="match status" value="3"/>
</dbReference>
<name>A0A7C9JEE4_9BACT</name>
<evidence type="ECO:0000256" key="1">
    <source>
        <dbReference type="ARBA" id="ARBA00022485"/>
    </source>
</evidence>
<evidence type="ECO:0000313" key="6">
    <source>
        <dbReference type="EMBL" id="NBI35221.1"/>
    </source>
</evidence>
<keyword evidence="2" id="KW-0479">Metal-binding</keyword>
<keyword evidence="3" id="KW-0408">Iron</keyword>
<dbReference type="Pfam" id="PF12800">
    <property type="entry name" value="Fer4_4"/>
    <property type="match status" value="1"/>
</dbReference>
<reference evidence="6" key="1">
    <citation type="submission" date="2018-08" db="EMBL/GenBank/DDBJ databases">
        <title>Murine metabolic-syndrome-specific gut microbial biobank.</title>
        <authorList>
            <person name="Liu C."/>
        </authorList>
    </citation>
    <scope>NUCLEOTIDE SEQUENCE [LARGE SCALE GENOMIC DNA]</scope>
    <source>
        <strain evidence="6">Z82</strain>
    </source>
</reference>
<protein>
    <submittedName>
        <fullName evidence="6">4Fe-4S dicluster domain-containing protein</fullName>
    </submittedName>
</protein>
<evidence type="ECO:0000259" key="5">
    <source>
        <dbReference type="PROSITE" id="PS51379"/>
    </source>
</evidence>
<organism evidence="6">
    <name type="scientific">Muribaculaceae bacterium Z82</name>
    <dbReference type="NCBI Taxonomy" id="2304548"/>
    <lineage>
        <taxon>Bacteria</taxon>
        <taxon>Pseudomonadati</taxon>
        <taxon>Bacteroidota</taxon>
        <taxon>Bacteroidia</taxon>
        <taxon>Bacteroidales</taxon>
        <taxon>Muribaculaceae</taxon>
    </lineage>
</organism>
<evidence type="ECO:0000256" key="2">
    <source>
        <dbReference type="ARBA" id="ARBA00022723"/>
    </source>
</evidence>
<feature type="domain" description="4Fe-4S ferredoxin-type" evidence="5">
    <location>
        <begin position="56"/>
        <end position="87"/>
    </location>
</feature>
<proteinExistence type="predicted"/>
<feature type="domain" description="4Fe-4S ferredoxin-type" evidence="5">
    <location>
        <begin position="4"/>
        <end position="34"/>
    </location>
</feature>
<sequence length="205" mass="22259">MTRYAMAIDTKRCFGCQTCSVACKMSNNLPKGVRRNHIITSGSTKPDCGGGTFPNIDMTYVPLSCQHCDNPGCVSVCPTGASFKTDDGVVHVNTDECIGCKACVSACPYDVRTLLDAEPEYYLDFAVGDGYDLEHKGGTIDKCNLCYQRITNGKAPACMELCPGRARYWGDLDDPSSEISKAVAGRETMKWMEAEGTEPSTIYLV</sequence>
<dbReference type="InterPro" id="IPR017896">
    <property type="entry name" value="4Fe4S_Fe-S-bd"/>
</dbReference>
<dbReference type="Pfam" id="PF13247">
    <property type="entry name" value="Fer4_11"/>
    <property type="match status" value="2"/>
</dbReference>
<evidence type="ECO:0000256" key="4">
    <source>
        <dbReference type="ARBA" id="ARBA00023014"/>
    </source>
</evidence>
<comment type="caution">
    <text evidence="6">The sequence shown here is derived from an EMBL/GenBank/DDBJ whole genome shotgun (WGS) entry which is preliminary data.</text>
</comment>
<dbReference type="GO" id="GO:0046872">
    <property type="term" value="F:metal ion binding"/>
    <property type="evidence" value="ECO:0007669"/>
    <property type="project" value="UniProtKB-KW"/>
</dbReference>